<evidence type="ECO:0000256" key="2">
    <source>
        <dbReference type="ARBA" id="ARBA00022679"/>
    </source>
</evidence>
<name>A0A2U8VPB2_9HYPH</name>
<evidence type="ECO:0000256" key="1">
    <source>
        <dbReference type="ARBA" id="ARBA00022676"/>
    </source>
</evidence>
<dbReference type="Pfam" id="PF01501">
    <property type="entry name" value="Glyco_transf_8"/>
    <property type="match status" value="1"/>
</dbReference>
<dbReference type="Gene3D" id="3.90.550.10">
    <property type="entry name" value="Spore Coat Polysaccharide Biosynthesis Protein SpsA, Chain A"/>
    <property type="match status" value="1"/>
</dbReference>
<dbReference type="CDD" id="cd04194">
    <property type="entry name" value="GT8_A4GalT_like"/>
    <property type="match status" value="1"/>
</dbReference>
<dbReference type="PANTHER" id="PTHR13778:SF47">
    <property type="entry name" value="LIPOPOLYSACCHARIDE 1,3-GALACTOSYLTRANSFERASE"/>
    <property type="match status" value="1"/>
</dbReference>
<dbReference type="InterPro" id="IPR029044">
    <property type="entry name" value="Nucleotide-diphossugar_trans"/>
</dbReference>
<accession>A0A2U8VPB2</accession>
<evidence type="ECO:0000256" key="3">
    <source>
        <dbReference type="ARBA" id="ARBA00022723"/>
    </source>
</evidence>
<evidence type="ECO:0008006" key="6">
    <source>
        <dbReference type="Google" id="ProtNLM"/>
    </source>
</evidence>
<gene>
    <name evidence="4" type="ORF">DK427_06690</name>
</gene>
<keyword evidence="5" id="KW-1185">Reference proteome</keyword>
<dbReference type="KEGG" id="meti:DK427_06690"/>
<dbReference type="SUPFAM" id="SSF53448">
    <property type="entry name" value="Nucleotide-diphospho-sugar transferases"/>
    <property type="match status" value="1"/>
</dbReference>
<dbReference type="GO" id="GO:0016757">
    <property type="term" value="F:glycosyltransferase activity"/>
    <property type="evidence" value="ECO:0007669"/>
    <property type="project" value="UniProtKB-KW"/>
</dbReference>
<proteinExistence type="predicted"/>
<evidence type="ECO:0000313" key="5">
    <source>
        <dbReference type="Proteomes" id="UP000246058"/>
    </source>
</evidence>
<dbReference type="EMBL" id="CP029551">
    <property type="protein sequence ID" value="AWN35455.1"/>
    <property type="molecule type" value="Genomic_DNA"/>
</dbReference>
<dbReference type="GO" id="GO:0046872">
    <property type="term" value="F:metal ion binding"/>
    <property type="evidence" value="ECO:0007669"/>
    <property type="project" value="UniProtKB-KW"/>
</dbReference>
<dbReference type="Proteomes" id="UP000246058">
    <property type="component" value="Chromosome"/>
</dbReference>
<dbReference type="OrthoDB" id="5672604at2"/>
<protein>
    <recommendedName>
        <fullName evidence="6">Glycosyl transferase family 8</fullName>
    </recommendedName>
</protein>
<evidence type="ECO:0000313" key="4">
    <source>
        <dbReference type="EMBL" id="AWN35455.1"/>
    </source>
</evidence>
<dbReference type="RefSeq" id="WP_109950576.1">
    <property type="nucleotide sequence ID" value="NZ_CP029551.1"/>
</dbReference>
<keyword evidence="2" id="KW-0808">Transferase</keyword>
<keyword evidence="1" id="KW-0328">Glycosyltransferase</keyword>
<organism evidence="4 5">
    <name type="scientific">Methylobacterium radiodurans</name>
    <dbReference type="NCBI Taxonomy" id="2202828"/>
    <lineage>
        <taxon>Bacteria</taxon>
        <taxon>Pseudomonadati</taxon>
        <taxon>Pseudomonadota</taxon>
        <taxon>Alphaproteobacteria</taxon>
        <taxon>Hyphomicrobiales</taxon>
        <taxon>Methylobacteriaceae</taxon>
        <taxon>Methylobacterium</taxon>
    </lineage>
</organism>
<sequence>MLEAATETRPDRIAVALCIDRAFFPHAVTTVASLLNSGQSLGLDVRIFHCGDDPSCAATIRALFARRPSDTCRFIPIDLDRFSDFPVSAAISAGTYARLLLPHLMPEHDRVLYLDADLVVLADLADLWRLDLAGRAAAAVPDPFCDNRTSLGFAQAEPYFNAGVLLMNLAVWRSEDLAAATMRLIQREGSNLKYFDQDALNLTLRGRVRFVDPRWNFQPRAADLRAADLGYERGAFAELRRNPAVIHYTTPHKPWKDPFAIHYGRHYLRCLDLLGETFRTRFFPGLPRRPALRVSHCKTSLRWHFPGAYRLVRDWAGGRRGLFAQGGC</sequence>
<keyword evidence="3" id="KW-0479">Metal-binding</keyword>
<dbReference type="PANTHER" id="PTHR13778">
    <property type="entry name" value="GLYCOSYLTRANSFERASE 8 DOMAIN-CONTAINING PROTEIN"/>
    <property type="match status" value="1"/>
</dbReference>
<dbReference type="InterPro" id="IPR002495">
    <property type="entry name" value="Glyco_trans_8"/>
</dbReference>
<dbReference type="InterPro" id="IPR050748">
    <property type="entry name" value="Glycosyltrans_8_dom-fam"/>
</dbReference>
<reference evidence="4 5" key="1">
    <citation type="submission" date="2018-05" db="EMBL/GenBank/DDBJ databases">
        <title>Complete Genome Sequence of Methylobacterium sp. 17Sr1-43.</title>
        <authorList>
            <person name="Srinivasan S."/>
        </authorList>
    </citation>
    <scope>NUCLEOTIDE SEQUENCE [LARGE SCALE GENOMIC DNA]</scope>
    <source>
        <strain evidence="4 5">17Sr1-43</strain>
    </source>
</reference>
<dbReference type="AlphaFoldDB" id="A0A2U8VPB2"/>